<dbReference type="PANTHER" id="PTHR30629">
    <property type="entry name" value="PROPHAGE INTEGRASE"/>
    <property type="match status" value="1"/>
</dbReference>
<evidence type="ECO:0000259" key="5">
    <source>
        <dbReference type="PROSITE" id="PS51898"/>
    </source>
</evidence>
<dbReference type="SUPFAM" id="SSF56349">
    <property type="entry name" value="DNA breaking-rejoining enzymes"/>
    <property type="match status" value="1"/>
</dbReference>
<dbReference type="InterPro" id="IPR013762">
    <property type="entry name" value="Integrase-like_cat_sf"/>
</dbReference>
<dbReference type="Pfam" id="PF00589">
    <property type="entry name" value="Phage_integrase"/>
    <property type="match status" value="1"/>
</dbReference>
<proteinExistence type="inferred from homology"/>
<gene>
    <name evidence="6" type="ORF">EMQ25_17725</name>
</gene>
<keyword evidence="4" id="KW-0233">DNA recombination</keyword>
<accession>A0A433X2A9</accession>
<organism evidence="6 7">
    <name type="scientific">Arsenicitalea aurantiaca</name>
    <dbReference type="NCBI Taxonomy" id="1783274"/>
    <lineage>
        <taxon>Bacteria</taxon>
        <taxon>Pseudomonadati</taxon>
        <taxon>Pseudomonadota</taxon>
        <taxon>Alphaproteobacteria</taxon>
        <taxon>Hyphomicrobiales</taxon>
        <taxon>Devosiaceae</taxon>
        <taxon>Arsenicitalea</taxon>
    </lineage>
</organism>
<dbReference type="Gene3D" id="1.10.443.10">
    <property type="entry name" value="Intergrase catalytic core"/>
    <property type="match status" value="1"/>
</dbReference>
<evidence type="ECO:0000313" key="6">
    <source>
        <dbReference type="EMBL" id="RUT28234.1"/>
    </source>
</evidence>
<evidence type="ECO:0000256" key="4">
    <source>
        <dbReference type="ARBA" id="ARBA00023172"/>
    </source>
</evidence>
<evidence type="ECO:0000313" key="7">
    <source>
        <dbReference type="Proteomes" id="UP000281547"/>
    </source>
</evidence>
<feature type="domain" description="Tyr recombinase" evidence="5">
    <location>
        <begin position="183"/>
        <end position="352"/>
    </location>
</feature>
<name>A0A433X2A9_9HYPH</name>
<keyword evidence="3" id="KW-0238">DNA-binding</keyword>
<sequence length="379" mass="42303">MSKKRLLGAHTIFGGRSAVRTRLRGINTVRKTLSDGSTATYYYHRATGRRIQGEPATPAFLLSYAEAEKLSRERLNGTFNGLIRAYTLSPEFAKRASSTQKEYRRMLTKAEAAFGDMPIAALEDPRVRQDFLSWRAKVARDSGEREADNRLTVISAMLSWAIENGRIFRNNVSGFKRLHKSNRSDMIWLPEHVAAFMKVAPIEMQRALILALHTGQRQGDLLRLTWPNYDGQFVTLKQGKGGRQVSIPCTAALRGMLDNMDRSSVVILSTKTGLSYKSDYFKARWADASKAAGIEGLHFHDLRGTAVTMLAEAGCTHMEIASITGHSLKSVATILDRYLARTRTLATGAMTKFENAKSTEFANRLQTEDRPAPRANKKV</sequence>
<comment type="similarity">
    <text evidence="1">Belongs to the 'phage' integrase family.</text>
</comment>
<dbReference type="GO" id="GO:0003677">
    <property type="term" value="F:DNA binding"/>
    <property type="evidence" value="ECO:0007669"/>
    <property type="project" value="UniProtKB-KW"/>
</dbReference>
<dbReference type="InterPro" id="IPR050808">
    <property type="entry name" value="Phage_Integrase"/>
</dbReference>
<dbReference type="PROSITE" id="PS51898">
    <property type="entry name" value="TYR_RECOMBINASE"/>
    <property type="match status" value="1"/>
</dbReference>
<dbReference type="GO" id="GO:0015074">
    <property type="term" value="P:DNA integration"/>
    <property type="evidence" value="ECO:0007669"/>
    <property type="project" value="UniProtKB-KW"/>
</dbReference>
<comment type="caution">
    <text evidence="6">The sequence shown here is derived from an EMBL/GenBank/DDBJ whole genome shotgun (WGS) entry which is preliminary data.</text>
</comment>
<dbReference type="InterPro" id="IPR010998">
    <property type="entry name" value="Integrase_recombinase_N"/>
</dbReference>
<dbReference type="InterPro" id="IPR011010">
    <property type="entry name" value="DNA_brk_join_enz"/>
</dbReference>
<dbReference type="EMBL" id="RZNJ01000009">
    <property type="protein sequence ID" value="RUT28234.1"/>
    <property type="molecule type" value="Genomic_DNA"/>
</dbReference>
<dbReference type="PANTHER" id="PTHR30629:SF2">
    <property type="entry name" value="PROPHAGE INTEGRASE INTS-RELATED"/>
    <property type="match status" value="1"/>
</dbReference>
<dbReference type="Proteomes" id="UP000281547">
    <property type="component" value="Unassembled WGS sequence"/>
</dbReference>
<dbReference type="InterPro" id="IPR002104">
    <property type="entry name" value="Integrase_catalytic"/>
</dbReference>
<keyword evidence="7" id="KW-1185">Reference proteome</keyword>
<evidence type="ECO:0000256" key="3">
    <source>
        <dbReference type="ARBA" id="ARBA00023125"/>
    </source>
</evidence>
<dbReference type="AlphaFoldDB" id="A0A433X2A9"/>
<evidence type="ECO:0000256" key="1">
    <source>
        <dbReference type="ARBA" id="ARBA00008857"/>
    </source>
</evidence>
<dbReference type="GO" id="GO:0006310">
    <property type="term" value="P:DNA recombination"/>
    <property type="evidence" value="ECO:0007669"/>
    <property type="project" value="UniProtKB-KW"/>
</dbReference>
<keyword evidence="2" id="KW-0229">DNA integration</keyword>
<dbReference type="Gene3D" id="1.10.150.130">
    <property type="match status" value="1"/>
</dbReference>
<evidence type="ECO:0000256" key="2">
    <source>
        <dbReference type="ARBA" id="ARBA00022908"/>
    </source>
</evidence>
<reference evidence="6 7" key="1">
    <citation type="journal article" date="2016" name="Int. J. Syst. Evol. Microbiol.">
        <title>Arsenicitalea aurantiaca gen. nov., sp. nov., a new member of the family Hyphomicrobiaceae, isolated from high-arsenic sediment.</title>
        <authorList>
            <person name="Mu Y."/>
            <person name="Zhou L."/>
            <person name="Zeng X.C."/>
            <person name="Liu L."/>
            <person name="Pan Y."/>
            <person name="Chen X."/>
            <person name="Wang J."/>
            <person name="Li S."/>
            <person name="Li W.J."/>
            <person name="Wang Y."/>
        </authorList>
    </citation>
    <scope>NUCLEOTIDE SEQUENCE [LARGE SCALE GENOMIC DNA]</scope>
    <source>
        <strain evidence="6 7">42-50</strain>
    </source>
</reference>
<protein>
    <submittedName>
        <fullName evidence="6">Integrase</fullName>
    </submittedName>
</protein>
<dbReference type="OrthoDB" id="8201432at2"/>